<name>I2GV42_HENB6</name>
<evidence type="ECO:0000256" key="5">
    <source>
        <dbReference type="ARBA" id="ARBA00022792"/>
    </source>
</evidence>
<keyword evidence="3 9" id="KW-0813">Transport</keyword>
<dbReference type="RefSeq" id="XP_004177513.1">
    <property type="nucleotide sequence ID" value="XM_004177465.1"/>
</dbReference>
<dbReference type="InParanoid" id="I2GV42"/>
<dbReference type="InterPro" id="IPR005336">
    <property type="entry name" value="MPC"/>
</dbReference>
<gene>
    <name evidence="10" type="primary">TBLA0A01930</name>
    <name evidence="10" type="ORF">TBLA_0A01930</name>
</gene>
<dbReference type="STRING" id="1071380.I2GV42"/>
<dbReference type="OMA" id="INYHYLQ"/>
<evidence type="ECO:0000256" key="4">
    <source>
        <dbReference type="ARBA" id="ARBA00022692"/>
    </source>
</evidence>
<evidence type="ECO:0000256" key="8">
    <source>
        <dbReference type="ARBA" id="ARBA00023136"/>
    </source>
</evidence>
<dbReference type="EMBL" id="HE806316">
    <property type="protein sequence ID" value="CCH57994.1"/>
    <property type="molecule type" value="Genomic_DNA"/>
</dbReference>
<evidence type="ECO:0000256" key="1">
    <source>
        <dbReference type="ARBA" id="ARBA00004448"/>
    </source>
</evidence>
<dbReference type="PANTHER" id="PTHR14154">
    <property type="entry name" value="UPF0041 BRAIN PROTEIN 44-RELATED"/>
    <property type="match status" value="1"/>
</dbReference>
<dbReference type="Pfam" id="PF03650">
    <property type="entry name" value="MPC"/>
    <property type="match status" value="1"/>
</dbReference>
<evidence type="ECO:0000256" key="9">
    <source>
        <dbReference type="RuleBase" id="RU363100"/>
    </source>
</evidence>
<keyword evidence="7 9" id="KW-0496">Mitochondrion</keyword>
<evidence type="ECO:0000256" key="7">
    <source>
        <dbReference type="ARBA" id="ARBA00023128"/>
    </source>
</evidence>
<dbReference type="Proteomes" id="UP000002866">
    <property type="component" value="Chromosome 1"/>
</dbReference>
<sequence>MSQKVQQAATNSLISKYINKQTLKYVFTTHFWGPISNFGIPIAAVYDLQKDPNRISGPMTGALIAYSAVFMKYALAVQPKNFLLFACHFINETAQLGQGFRFLNYHYFIDDAKRAKIDEKFAIKEALERQQQEEAEK</sequence>
<dbReference type="GeneID" id="14493365"/>
<keyword evidence="8" id="KW-0472">Membrane</keyword>
<dbReference type="KEGG" id="tbl:TBLA_0A01930"/>
<evidence type="ECO:0000313" key="10">
    <source>
        <dbReference type="EMBL" id="CCH57994.1"/>
    </source>
</evidence>
<comment type="similarity">
    <text evidence="2 9">Belongs to the mitochondrial pyruvate carrier (MPC) (TC 2.A.105) family.</text>
</comment>
<dbReference type="GO" id="GO:0050833">
    <property type="term" value="F:pyruvate transmembrane transporter activity"/>
    <property type="evidence" value="ECO:0007669"/>
    <property type="project" value="EnsemblFungi"/>
</dbReference>
<dbReference type="OrthoDB" id="1697690at2759"/>
<dbReference type="eggNOG" id="KOG1590">
    <property type="taxonomic scope" value="Eukaryota"/>
</dbReference>
<comment type="function">
    <text evidence="9">Mediates the uptake of pyruvate into mitochondria.</text>
</comment>
<dbReference type="FunCoup" id="I2GV42">
    <property type="interactions" value="495"/>
</dbReference>
<organism evidence="10 11">
    <name type="scientific">Henningerozyma blattae (strain ATCC 34711 / CBS 6284 / DSM 70876 / NBRC 10599 / NRRL Y-10934 / UCD 77-7)</name>
    <name type="common">Yeast</name>
    <name type="synonym">Tetrapisispora blattae</name>
    <dbReference type="NCBI Taxonomy" id="1071380"/>
    <lineage>
        <taxon>Eukaryota</taxon>
        <taxon>Fungi</taxon>
        <taxon>Dikarya</taxon>
        <taxon>Ascomycota</taxon>
        <taxon>Saccharomycotina</taxon>
        <taxon>Saccharomycetes</taxon>
        <taxon>Saccharomycetales</taxon>
        <taxon>Saccharomycetaceae</taxon>
        <taxon>Henningerozyma</taxon>
    </lineage>
</organism>
<proteinExistence type="inferred from homology"/>
<evidence type="ECO:0000313" key="11">
    <source>
        <dbReference type="Proteomes" id="UP000002866"/>
    </source>
</evidence>
<keyword evidence="6" id="KW-1133">Transmembrane helix</keyword>
<comment type="subcellular location">
    <subcellularLocation>
        <location evidence="1 9">Mitochondrion inner membrane</location>
        <topology evidence="1 9">Multi-pass membrane protein</topology>
    </subcellularLocation>
</comment>
<dbReference type="GO" id="GO:0006850">
    <property type="term" value="P:pyruvate import into mitochondria"/>
    <property type="evidence" value="ECO:0007669"/>
    <property type="project" value="EnsemblFungi"/>
</dbReference>
<keyword evidence="11" id="KW-1185">Reference proteome</keyword>
<dbReference type="GO" id="GO:7770001">
    <property type="term" value="C:mitochondrial pyruvate carrier complex"/>
    <property type="evidence" value="ECO:0007669"/>
    <property type="project" value="EnsemblFungi"/>
</dbReference>
<keyword evidence="4" id="KW-0812">Transmembrane</keyword>
<accession>I2GV42</accession>
<protein>
    <recommendedName>
        <fullName evidence="9">Mitochondrial pyruvate carrier</fullName>
    </recommendedName>
</protein>
<dbReference type="AlphaFoldDB" id="I2GV42"/>
<evidence type="ECO:0000256" key="3">
    <source>
        <dbReference type="ARBA" id="ARBA00022448"/>
    </source>
</evidence>
<dbReference type="GO" id="GO:0005777">
    <property type="term" value="C:peroxisome"/>
    <property type="evidence" value="ECO:0007669"/>
    <property type="project" value="EnsemblFungi"/>
</dbReference>
<keyword evidence="5 9" id="KW-0999">Mitochondrion inner membrane</keyword>
<reference evidence="10 11" key="1">
    <citation type="journal article" date="2011" name="Proc. Natl. Acad. Sci. U.S.A.">
        <title>Evolutionary erosion of yeast sex chromosomes by mating-type switching accidents.</title>
        <authorList>
            <person name="Gordon J.L."/>
            <person name="Armisen D."/>
            <person name="Proux-Wera E."/>
            <person name="Oheigeartaigh S.S."/>
            <person name="Byrne K.P."/>
            <person name="Wolfe K.H."/>
        </authorList>
    </citation>
    <scope>NUCLEOTIDE SEQUENCE [LARGE SCALE GENOMIC DNA]</scope>
    <source>
        <strain evidence="11">ATCC 34711 / CBS 6284 / DSM 70876 / NBRC 10599 / NRRL Y-10934 / UCD 77-7</strain>
    </source>
</reference>
<evidence type="ECO:0000256" key="6">
    <source>
        <dbReference type="ARBA" id="ARBA00022989"/>
    </source>
</evidence>
<evidence type="ECO:0000256" key="2">
    <source>
        <dbReference type="ARBA" id="ARBA00006416"/>
    </source>
</evidence>
<dbReference type="HOGENOM" id="CLU_099502_3_0_1"/>